<feature type="signal peptide" evidence="1">
    <location>
        <begin position="1"/>
        <end position="23"/>
    </location>
</feature>
<protein>
    <recommendedName>
        <fullName evidence="4">Outer membrane protein beta-barrel domain-containing protein</fullName>
    </recommendedName>
</protein>
<dbReference type="EMBL" id="AQHF01000033">
    <property type="protein sequence ID" value="MBE0348407.1"/>
    <property type="molecule type" value="Genomic_DNA"/>
</dbReference>
<evidence type="ECO:0000256" key="1">
    <source>
        <dbReference type="SAM" id="SignalP"/>
    </source>
</evidence>
<comment type="caution">
    <text evidence="2">The sequence shown here is derived from an EMBL/GenBank/DDBJ whole genome shotgun (WGS) entry which is preliminary data.</text>
</comment>
<keyword evidence="3" id="KW-1185">Reference proteome</keyword>
<organism evidence="2 3">
    <name type="scientific">Pseudoalteromonas peptidolytica F12-50-A1</name>
    <dbReference type="NCBI Taxonomy" id="1315280"/>
    <lineage>
        <taxon>Bacteria</taxon>
        <taxon>Pseudomonadati</taxon>
        <taxon>Pseudomonadota</taxon>
        <taxon>Gammaproteobacteria</taxon>
        <taxon>Alteromonadales</taxon>
        <taxon>Pseudoalteromonadaceae</taxon>
        <taxon>Pseudoalteromonas</taxon>
    </lineage>
</organism>
<sequence length="168" mass="18007">MSSFLVNTTVGVAALFCSLSSLANPVEFSVGTGYPFFGQLEVSVPQAQNQSKWYGSYRIGLDDGLLLGYERAVSANNKHAVGVVAGALGARDVGPACEEDDDVVCGIFEPIINLFDDETTNGVGLSYSYYFSSINQRGWHVKFIAGYGESSDSNKKRADGSVAISYQF</sequence>
<proteinExistence type="predicted"/>
<dbReference type="AlphaFoldDB" id="A0A8I0T6G8"/>
<reference evidence="2 3" key="1">
    <citation type="submission" date="2015-06" db="EMBL/GenBank/DDBJ databases">
        <title>Genome sequence of Pseudoalteromonas peptidolytica.</title>
        <authorList>
            <person name="Xie B.-B."/>
            <person name="Rong J.-C."/>
            <person name="Qin Q.-L."/>
            <person name="Zhang Y.-Z."/>
        </authorList>
    </citation>
    <scope>NUCLEOTIDE SEQUENCE [LARGE SCALE GENOMIC DNA]</scope>
    <source>
        <strain evidence="2 3">F12-50-A1</strain>
    </source>
</reference>
<evidence type="ECO:0008006" key="4">
    <source>
        <dbReference type="Google" id="ProtNLM"/>
    </source>
</evidence>
<gene>
    <name evidence="2" type="ORF">PPEP_b0134</name>
</gene>
<dbReference type="RefSeq" id="WP_147390035.1">
    <property type="nucleotide sequence ID" value="NZ_AQHF01000033.1"/>
</dbReference>
<dbReference type="Proteomes" id="UP000660708">
    <property type="component" value="Unassembled WGS sequence"/>
</dbReference>
<name>A0A8I0T6G8_9GAMM</name>
<evidence type="ECO:0000313" key="3">
    <source>
        <dbReference type="Proteomes" id="UP000660708"/>
    </source>
</evidence>
<accession>A0A8I0T6G8</accession>
<keyword evidence="1" id="KW-0732">Signal</keyword>
<evidence type="ECO:0000313" key="2">
    <source>
        <dbReference type="EMBL" id="MBE0348407.1"/>
    </source>
</evidence>
<feature type="chain" id="PRO_5034215282" description="Outer membrane protein beta-barrel domain-containing protein" evidence="1">
    <location>
        <begin position="24"/>
        <end position="168"/>
    </location>
</feature>